<dbReference type="InterPro" id="IPR049445">
    <property type="entry name" value="TetR_SbtR-like_C"/>
</dbReference>
<keyword evidence="2 4" id="KW-0238">DNA-binding</keyword>
<evidence type="ECO:0000256" key="4">
    <source>
        <dbReference type="PROSITE-ProRule" id="PRU00335"/>
    </source>
</evidence>
<dbReference type="Gene3D" id="1.10.357.10">
    <property type="entry name" value="Tetracycline Repressor, domain 2"/>
    <property type="match status" value="1"/>
</dbReference>
<dbReference type="InterPro" id="IPR036271">
    <property type="entry name" value="Tet_transcr_reg_TetR-rel_C_sf"/>
</dbReference>
<dbReference type="SUPFAM" id="SSF48498">
    <property type="entry name" value="Tetracyclin repressor-like, C-terminal domain"/>
    <property type="match status" value="1"/>
</dbReference>
<keyword evidence="8" id="KW-1185">Reference proteome</keyword>
<feature type="domain" description="HTH tetR-type" evidence="6">
    <location>
        <begin position="15"/>
        <end position="73"/>
    </location>
</feature>
<dbReference type="Pfam" id="PF00440">
    <property type="entry name" value="TetR_N"/>
    <property type="match status" value="1"/>
</dbReference>
<dbReference type="GO" id="GO:0000976">
    <property type="term" value="F:transcription cis-regulatory region binding"/>
    <property type="evidence" value="ECO:0007669"/>
    <property type="project" value="TreeGrafter"/>
</dbReference>
<sequence>MPVSTPLSGRKAQAARNDEVILAAARTVFMRSADAPIAAVAQEAGVGVSALYRRYASKEDLLVTLCTDGLRRFIDVAQRAALLPDPWDAFATFVEGVIEEDTHSLTVHLAGTFTPTPELRELALQAGDLGDAIIDRARTAGAVREDLVDEDVSMIFEQVTAVRVDDPERTRVLRARYVALLLDAVRPGARTGTLPGPGPTGAELGARWVPR</sequence>
<keyword evidence="1" id="KW-0805">Transcription regulation</keyword>
<comment type="caution">
    <text evidence="7">The sequence shown here is derived from an EMBL/GenBank/DDBJ whole genome shotgun (WGS) entry which is preliminary data.</text>
</comment>
<dbReference type="InterPro" id="IPR050109">
    <property type="entry name" value="HTH-type_TetR-like_transc_reg"/>
</dbReference>
<dbReference type="Proteomes" id="UP000321118">
    <property type="component" value="Unassembled WGS sequence"/>
</dbReference>
<evidence type="ECO:0000259" key="6">
    <source>
        <dbReference type="PROSITE" id="PS50977"/>
    </source>
</evidence>
<dbReference type="InterPro" id="IPR001647">
    <property type="entry name" value="HTH_TetR"/>
</dbReference>
<dbReference type="GO" id="GO:0003700">
    <property type="term" value="F:DNA-binding transcription factor activity"/>
    <property type="evidence" value="ECO:0007669"/>
    <property type="project" value="TreeGrafter"/>
</dbReference>
<feature type="region of interest" description="Disordered" evidence="5">
    <location>
        <begin position="191"/>
        <end position="211"/>
    </location>
</feature>
<evidence type="ECO:0000256" key="5">
    <source>
        <dbReference type="SAM" id="MobiDB-lite"/>
    </source>
</evidence>
<feature type="DNA-binding region" description="H-T-H motif" evidence="4">
    <location>
        <begin position="36"/>
        <end position="55"/>
    </location>
</feature>
<reference evidence="7 8" key="1">
    <citation type="submission" date="2019-07" db="EMBL/GenBank/DDBJ databases">
        <title>Whole genome shotgun sequence of Cellulomonas xylanilytica NBRC 101102.</title>
        <authorList>
            <person name="Hosoyama A."/>
            <person name="Uohara A."/>
            <person name="Ohji S."/>
            <person name="Ichikawa N."/>
        </authorList>
    </citation>
    <scope>NUCLEOTIDE SEQUENCE [LARGE SCALE GENOMIC DNA]</scope>
    <source>
        <strain evidence="7 8">NBRC 101102</strain>
    </source>
</reference>
<dbReference type="PANTHER" id="PTHR30055:SF234">
    <property type="entry name" value="HTH-TYPE TRANSCRIPTIONAL REGULATOR BETI"/>
    <property type="match status" value="1"/>
</dbReference>
<keyword evidence="3" id="KW-0804">Transcription</keyword>
<dbReference type="PROSITE" id="PS50977">
    <property type="entry name" value="HTH_TETR_2"/>
    <property type="match status" value="1"/>
</dbReference>
<organism evidence="7 8">
    <name type="scientific">Cellulomonas xylanilytica</name>
    <dbReference type="NCBI Taxonomy" id="233583"/>
    <lineage>
        <taxon>Bacteria</taxon>
        <taxon>Bacillati</taxon>
        <taxon>Actinomycetota</taxon>
        <taxon>Actinomycetes</taxon>
        <taxon>Micrococcales</taxon>
        <taxon>Cellulomonadaceae</taxon>
        <taxon>Cellulomonas</taxon>
    </lineage>
</organism>
<protein>
    <submittedName>
        <fullName evidence="7">TetR family transcriptional regulator</fullName>
    </submittedName>
</protein>
<dbReference type="InterPro" id="IPR009057">
    <property type="entry name" value="Homeodomain-like_sf"/>
</dbReference>
<dbReference type="AlphaFoldDB" id="A0A510V7L1"/>
<evidence type="ECO:0000313" key="7">
    <source>
        <dbReference type="EMBL" id="GEK21941.1"/>
    </source>
</evidence>
<evidence type="ECO:0000256" key="3">
    <source>
        <dbReference type="ARBA" id="ARBA00023163"/>
    </source>
</evidence>
<accession>A0A510V7L1</accession>
<dbReference type="PANTHER" id="PTHR30055">
    <property type="entry name" value="HTH-TYPE TRANSCRIPTIONAL REGULATOR RUTR"/>
    <property type="match status" value="1"/>
</dbReference>
<dbReference type="Pfam" id="PF21597">
    <property type="entry name" value="TetR_C_43"/>
    <property type="match status" value="1"/>
</dbReference>
<proteinExistence type="predicted"/>
<gene>
    <name evidence="7" type="ORF">CXY01_24610</name>
</gene>
<name>A0A510V7L1_9CELL</name>
<evidence type="ECO:0000256" key="2">
    <source>
        <dbReference type="ARBA" id="ARBA00023125"/>
    </source>
</evidence>
<evidence type="ECO:0000256" key="1">
    <source>
        <dbReference type="ARBA" id="ARBA00023015"/>
    </source>
</evidence>
<dbReference type="SUPFAM" id="SSF46689">
    <property type="entry name" value="Homeodomain-like"/>
    <property type="match status" value="1"/>
</dbReference>
<evidence type="ECO:0000313" key="8">
    <source>
        <dbReference type="Proteomes" id="UP000321118"/>
    </source>
</evidence>
<dbReference type="EMBL" id="BJUB01000007">
    <property type="protein sequence ID" value="GEK21941.1"/>
    <property type="molecule type" value="Genomic_DNA"/>
</dbReference>